<accession>A0A6P2CCM3</accession>
<reference evidence="1 2" key="1">
    <citation type="submission" date="2018-07" db="EMBL/GenBank/DDBJ databases">
        <title>Genome sequence of Rhodococcus rhodnii ATCC 35071 from Rhodnius prolixus.</title>
        <authorList>
            <person name="Patel V."/>
            <person name="Vogel K.J."/>
        </authorList>
    </citation>
    <scope>NUCLEOTIDE SEQUENCE [LARGE SCALE GENOMIC DNA]</scope>
    <source>
        <strain evidence="1 2">ATCC 35071</strain>
    </source>
</reference>
<gene>
    <name evidence="1" type="ORF">DW322_04895</name>
</gene>
<dbReference type="EMBL" id="QRCM01000001">
    <property type="protein sequence ID" value="TXG89680.1"/>
    <property type="molecule type" value="Genomic_DNA"/>
</dbReference>
<dbReference type="GO" id="GO:0016740">
    <property type="term" value="F:transferase activity"/>
    <property type="evidence" value="ECO:0007669"/>
    <property type="project" value="UniProtKB-KW"/>
</dbReference>
<evidence type="ECO:0000313" key="1">
    <source>
        <dbReference type="EMBL" id="TXG89680.1"/>
    </source>
</evidence>
<comment type="caution">
    <text evidence="1">The sequence shown here is derived from an EMBL/GenBank/DDBJ whole genome shotgun (WGS) entry which is preliminary data.</text>
</comment>
<dbReference type="AlphaFoldDB" id="A0A6P2CCM3"/>
<dbReference type="RefSeq" id="WP_010838978.1">
    <property type="nucleotide sequence ID" value="NZ_QRCM01000001.1"/>
</dbReference>
<organism evidence="1 2">
    <name type="scientific">Rhodococcus rhodnii</name>
    <dbReference type="NCBI Taxonomy" id="38312"/>
    <lineage>
        <taxon>Bacteria</taxon>
        <taxon>Bacillati</taxon>
        <taxon>Actinomycetota</taxon>
        <taxon>Actinomycetes</taxon>
        <taxon>Mycobacteriales</taxon>
        <taxon>Nocardiaceae</taxon>
        <taxon>Rhodococcus</taxon>
    </lineage>
</organism>
<sequence>MSVVIEPLTLDSVEKLPRHTRKCVFWEMDPGTADAANLLDPEFEKEAWLSMVLLEWGTCGQLATVGGRPAGSALYAPPRTVPRAASFPTSPVGSDAVLLTSIRLEPLATEFDMATDLVRAVVTDLVRRGVRAVEAFGIRRDGVSGPSRVTKTPCGDEYCMIDAGFLEEFGFELVAPHARYPRFRLELDRDHEWKTDVEAALDQLLQSAALEMITGDQTTSAALR</sequence>
<name>A0A6P2CCM3_9NOCA</name>
<keyword evidence="1" id="KW-0808">Transferase</keyword>
<dbReference type="Proteomes" id="UP000471120">
    <property type="component" value="Unassembled WGS sequence"/>
</dbReference>
<protein>
    <submittedName>
        <fullName evidence="1">GNAT family N-acetyltransferase</fullName>
    </submittedName>
</protein>
<evidence type="ECO:0000313" key="2">
    <source>
        <dbReference type="Proteomes" id="UP000471120"/>
    </source>
</evidence>
<proteinExistence type="predicted"/>